<keyword evidence="1" id="KW-0732">Signal</keyword>
<dbReference type="Proteomes" id="UP000054279">
    <property type="component" value="Unassembled WGS sequence"/>
</dbReference>
<dbReference type="OrthoDB" id="3356102at2759"/>
<proteinExistence type="predicted"/>
<dbReference type="AlphaFoldDB" id="A0A0C9U4E6"/>
<sequence length="280" mass="30052">MNSLSTFLTSRPLWLLSICLALLSVTTPVQATPCLAFDSNFNLFAFGFNGKDSLLGPESSWNASSVTPTDITASGRPPFDGTQTTCYLAQFYNAIYVLDGDKSDTSAVYIYNVAGKSWSKQSVSSGGPNAESLVAILDHDTNVFYALDSGELSFLNMGAEIVANSTALSWIKVGNPDFTTSGYNPTMALAQNHIHFIGVPNTPAGDAHIFVIHFSFFQPDVQSYPVQGGGSQFPSTHGKTASFFQTEGVQTQFAFIPDDSSATYVIDVVVRTFTSAQVSH</sequence>
<feature type="chain" id="PRO_5002203920" evidence="1">
    <location>
        <begin position="32"/>
        <end position="280"/>
    </location>
</feature>
<dbReference type="EMBL" id="KN837290">
    <property type="protein sequence ID" value="KIJ29124.1"/>
    <property type="molecule type" value="Genomic_DNA"/>
</dbReference>
<protein>
    <submittedName>
        <fullName evidence="2">Uncharacterized protein</fullName>
    </submittedName>
</protein>
<gene>
    <name evidence="2" type="ORF">M422DRAFT_54347</name>
</gene>
<feature type="signal peptide" evidence="1">
    <location>
        <begin position="1"/>
        <end position="31"/>
    </location>
</feature>
<dbReference type="SUPFAM" id="SSF50965">
    <property type="entry name" value="Galactose oxidase, central domain"/>
    <property type="match status" value="1"/>
</dbReference>
<evidence type="ECO:0000313" key="2">
    <source>
        <dbReference type="EMBL" id="KIJ29124.1"/>
    </source>
</evidence>
<accession>A0A0C9U4E6</accession>
<dbReference type="HOGENOM" id="CLU_059781_1_0_1"/>
<reference evidence="2 3" key="1">
    <citation type="submission" date="2014-06" db="EMBL/GenBank/DDBJ databases">
        <title>Evolutionary Origins and Diversification of the Mycorrhizal Mutualists.</title>
        <authorList>
            <consortium name="DOE Joint Genome Institute"/>
            <consortium name="Mycorrhizal Genomics Consortium"/>
            <person name="Kohler A."/>
            <person name="Kuo A."/>
            <person name="Nagy L.G."/>
            <person name="Floudas D."/>
            <person name="Copeland A."/>
            <person name="Barry K.W."/>
            <person name="Cichocki N."/>
            <person name="Veneault-Fourrey C."/>
            <person name="LaButti K."/>
            <person name="Lindquist E.A."/>
            <person name="Lipzen A."/>
            <person name="Lundell T."/>
            <person name="Morin E."/>
            <person name="Murat C."/>
            <person name="Riley R."/>
            <person name="Ohm R."/>
            <person name="Sun H."/>
            <person name="Tunlid A."/>
            <person name="Henrissat B."/>
            <person name="Grigoriev I.V."/>
            <person name="Hibbett D.S."/>
            <person name="Martin F."/>
        </authorList>
    </citation>
    <scope>NUCLEOTIDE SEQUENCE [LARGE SCALE GENOMIC DNA]</scope>
    <source>
        <strain evidence="2 3">SS14</strain>
    </source>
</reference>
<evidence type="ECO:0000313" key="3">
    <source>
        <dbReference type="Proteomes" id="UP000054279"/>
    </source>
</evidence>
<keyword evidence="3" id="KW-1185">Reference proteome</keyword>
<dbReference type="InterPro" id="IPR011043">
    <property type="entry name" value="Gal_Oxase/kelch_b-propeller"/>
</dbReference>
<name>A0A0C9U4E6_SPHS4</name>
<evidence type="ECO:0000256" key="1">
    <source>
        <dbReference type="SAM" id="SignalP"/>
    </source>
</evidence>
<organism evidence="2 3">
    <name type="scientific">Sphaerobolus stellatus (strain SS14)</name>
    <dbReference type="NCBI Taxonomy" id="990650"/>
    <lineage>
        <taxon>Eukaryota</taxon>
        <taxon>Fungi</taxon>
        <taxon>Dikarya</taxon>
        <taxon>Basidiomycota</taxon>
        <taxon>Agaricomycotina</taxon>
        <taxon>Agaricomycetes</taxon>
        <taxon>Phallomycetidae</taxon>
        <taxon>Geastrales</taxon>
        <taxon>Sphaerobolaceae</taxon>
        <taxon>Sphaerobolus</taxon>
    </lineage>
</organism>